<protein>
    <submittedName>
        <fullName evidence="2">Related to heterokaryon incompatibility protein het-6</fullName>
    </submittedName>
</protein>
<dbReference type="InterPro" id="IPR010730">
    <property type="entry name" value="HET"/>
</dbReference>
<name>A0A1L7VTP5_FUSPR</name>
<accession>A0A1L7VTP5</accession>
<comment type="caution">
    <text evidence="2">The sequence shown here is derived from an EMBL/GenBank/DDBJ whole genome shotgun (WGS) entry which is preliminary data.</text>
</comment>
<keyword evidence="3" id="KW-1185">Reference proteome</keyword>
<dbReference type="EMBL" id="FJOF01000007">
    <property type="protein sequence ID" value="CZR43792.1"/>
    <property type="molecule type" value="Genomic_DNA"/>
</dbReference>
<dbReference type="InterPro" id="IPR052895">
    <property type="entry name" value="HetReg/Transcr_Mod"/>
</dbReference>
<dbReference type="RefSeq" id="XP_031084383.1">
    <property type="nucleotide sequence ID" value="XM_031218534.1"/>
</dbReference>
<evidence type="ECO:0000313" key="3">
    <source>
        <dbReference type="Proteomes" id="UP000183971"/>
    </source>
</evidence>
<feature type="domain" description="Heterokaryon incompatibility" evidence="1">
    <location>
        <begin position="47"/>
        <end position="179"/>
    </location>
</feature>
<dbReference type="PANTHER" id="PTHR24148:SF77">
    <property type="entry name" value="HETEROKARYON INCOMPATIBILITY DOMAIN-CONTAINING PROTEIN"/>
    <property type="match status" value="1"/>
</dbReference>
<sequence length="309" mass="35994">MAEKALAIDYSSLAPTTEIRILTLERGRGDDPIVCTLRPATRDGAEYHALSYECEDESKNDPFITVDGRHDQIRMNLYDALMNIRKPTEDQRLWADAICINQSDVQDKSQQVAMMGEIFTNAVGVISWLGPARDDSNLAMYMMFHNDTPDSSNKDSRKLKALLSLCRRRYWRRVWIIQELHLAKSYVVWCGHKSIPDHRFERALAGLNCQNDTYSDDFSQSPANQHLMARYFRYSEINNLYRWLSVCIRGEFQCTREQDIIYALLNISTDYKRVKETFKVDYSKTPRDVFLELLCQRNLSTWRRGDEGS</sequence>
<proteinExistence type="predicted"/>
<organism evidence="2 3">
    <name type="scientific">Fusarium proliferatum (strain ET1)</name>
    <name type="common">Orchid endophyte fungus</name>
    <dbReference type="NCBI Taxonomy" id="1227346"/>
    <lineage>
        <taxon>Eukaryota</taxon>
        <taxon>Fungi</taxon>
        <taxon>Dikarya</taxon>
        <taxon>Ascomycota</taxon>
        <taxon>Pezizomycotina</taxon>
        <taxon>Sordariomycetes</taxon>
        <taxon>Hypocreomycetidae</taxon>
        <taxon>Hypocreales</taxon>
        <taxon>Nectriaceae</taxon>
        <taxon>Fusarium</taxon>
        <taxon>Fusarium fujikuroi species complex</taxon>
    </lineage>
</organism>
<dbReference type="PANTHER" id="PTHR24148">
    <property type="entry name" value="ANKYRIN REPEAT DOMAIN-CONTAINING PROTEIN 39 HOMOLOG-RELATED"/>
    <property type="match status" value="1"/>
</dbReference>
<dbReference type="Pfam" id="PF06985">
    <property type="entry name" value="HET"/>
    <property type="match status" value="1"/>
</dbReference>
<gene>
    <name evidence="2" type="ORF">FPRO_07291</name>
</gene>
<dbReference type="Proteomes" id="UP000183971">
    <property type="component" value="Unassembled WGS sequence"/>
</dbReference>
<dbReference type="AlphaFoldDB" id="A0A1L7VTP5"/>
<evidence type="ECO:0000259" key="1">
    <source>
        <dbReference type="Pfam" id="PF06985"/>
    </source>
</evidence>
<reference evidence="3" key="1">
    <citation type="journal article" date="2016" name="Genome Biol. Evol.">
        <title>Comparative 'omics' of the Fusarium fujikuroi species complex highlights differences in genetic potential and metabolite synthesis.</title>
        <authorList>
            <person name="Niehaus E.-M."/>
            <person name="Muensterkoetter M."/>
            <person name="Proctor R.H."/>
            <person name="Brown D.W."/>
            <person name="Sharon A."/>
            <person name="Idan Y."/>
            <person name="Oren-Young L."/>
            <person name="Sieber C.M."/>
            <person name="Novak O."/>
            <person name="Pencik A."/>
            <person name="Tarkowska D."/>
            <person name="Hromadova K."/>
            <person name="Freeman S."/>
            <person name="Maymon M."/>
            <person name="Elazar M."/>
            <person name="Youssef S.A."/>
            <person name="El-Shabrawy E.S.M."/>
            <person name="Shalaby A.B.A."/>
            <person name="Houterman P."/>
            <person name="Brock N.L."/>
            <person name="Burkhardt I."/>
            <person name="Tsavkelova E.A."/>
            <person name="Dickschat J.S."/>
            <person name="Galuszka P."/>
            <person name="Gueldener U."/>
            <person name="Tudzynski B."/>
        </authorList>
    </citation>
    <scope>NUCLEOTIDE SEQUENCE [LARGE SCALE GENOMIC DNA]</scope>
    <source>
        <strain evidence="3">ET1</strain>
    </source>
</reference>
<dbReference type="GeneID" id="42052170"/>
<evidence type="ECO:0000313" key="2">
    <source>
        <dbReference type="EMBL" id="CZR43792.1"/>
    </source>
</evidence>
<dbReference type="VEuPathDB" id="FungiDB:FPRO_07291"/>